<dbReference type="STRING" id="349521.HCH_06658"/>
<dbReference type="OrthoDB" id="7029178at2"/>
<evidence type="ECO:0000256" key="4">
    <source>
        <dbReference type="ARBA" id="ARBA00022475"/>
    </source>
</evidence>
<dbReference type="InterPro" id="IPR002781">
    <property type="entry name" value="TM_pro_TauE-like"/>
</dbReference>
<dbReference type="Pfam" id="PF01925">
    <property type="entry name" value="TauE"/>
    <property type="match status" value="1"/>
</dbReference>
<dbReference type="RefSeq" id="WP_011400343.1">
    <property type="nucleotide sequence ID" value="NC_007645.1"/>
</dbReference>
<name>Q2S7T3_HAHCH</name>
<proteinExistence type="inferred from homology"/>
<keyword evidence="4 8" id="KW-1003">Cell membrane</keyword>
<evidence type="ECO:0000256" key="1">
    <source>
        <dbReference type="ARBA" id="ARBA00004651"/>
    </source>
</evidence>
<evidence type="ECO:0000256" key="5">
    <source>
        <dbReference type="ARBA" id="ARBA00022692"/>
    </source>
</evidence>
<dbReference type="HOGENOM" id="CLU_054750_3_0_6"/>
<sequence>MAFIDWSLIFVILAGAAAIQTWVGFGFGLVFLGGCTLLGLSDLKTLTLAISLLSLTNTTTALKGMTHHVQWRSLLCCLGAAVPGIAAGVWLLEHAQAYSAYIQLALGVALAVSSLVIAFKPHASPQPSHDATFAATGALAGVMGGLFSTFGPPAAFLMYRQPLPLDAIRSTLQAMFFTSSILRVTLALALQSISPESWWLWLAGLPVVWLSTLAAKRYRLPLADAPLRRMVFIGLLFIGVSIALSSLKTIAL</sequence>
<keyword evidence="3" id="KW-0813">Transport</keyword>
<evidence type="ECO:0000256" key="3">
    <source>
        <dbReference type="ARBA" id="ARBA00022448"/>
    </source>
</evidence>
<organism evidence="9 10">
    <name type="scientific">Hahella chejuensis (strain KCTC 2396)</name>
    <dbReference type="NCBI Taxonomy" id="349521"/>
    <lineage>
        <taxon>Bacteria</taxon>
        <taxon>Pseudomonadati</taxon>
        <taxon>Pseudomonadota</taxon>
        <taxon>Gammaproteobacteria</taxon>
        <taxon>Oceanospirillales</taxon>
        <taxon>Hahellaceae</taxon>
        <taxon>Hahella</taxon>
    </lineage>
</organism>
<dbReference type="KEGG" id="hch:HCH_06658"/>
<keyword evidence="10" id="KW-1185">Reference proteome</keyword>
<dbReference type="EMBL" id="CP000155">
    <property type="protein sequence ID" value="ABC33291.1"/>
    <property type="molecule type" value="Genomic_DNA"/>
</dbReference>
<evidence type="ECO:0000256" key="2">
    <source>
        <dbReference type="ARBA" id="ARBA00009142"/>
    </source>
</evidence>
<reference evidence="9 10" key="1">
    <citation type="journal article" date="2005" name="Nucleic Acids Res.">
        <title>Genomic blueprint of Hahella chejuensis, a marine microbe producing an algicidal agent.</title>
        <authorList>
            <person name="Jeong H."/>
            <person name="Yim J.H."/>
            <person name="Lee C."/>
            <person name="Choi S.-H."/>
            <person name="Park Y.K."/>
            <person name="Yoon S.H."/>
            <person name="Hur C.-G."/>
            <person name="Kang H.-Y."/>
            <person name="Kim D."/>
            <person name="Lee H.H."/>
            <person name="Park K.H."/>
            <person name="Park S.-H."/>
            <person name="Park H.-S."/>
            <person name="Lee H.K."/>
            <person name="Oh T.K."/>
            <person name="Kim J.F."/>
        </authorList>
    </citation>
    <scope>NUCLEOTIDE SEQUENCE [LARGE SCALE GENOMIC DNA]</scope>
    <source>
        <strain evidence="9 10">KCTC 2396</strain>
    </source>
</reference>
<protein>
    <recommendedName>
        <fullName evidence="8">Probable membrane transporter protein</fullName>
    </recommendedName>
</protein>
<evidence type="ECO:0000256" key="7">
    <source>
        <dbReference type="ARBA" id="ARBA00023136"/>
    </source>
</evidence>
<dbReference type="InterPro" id="IPR052017">
    <property type="entry name" value="TSUP"/>
</dbReference>
<dbReference type="PANTHER" id="PTHR30269:SF37">
    <property type="entry name" value="MEMBRANE TRANSPORTER PROTEIN"/>
    <property type="match status" value="1"/>
</dbReference>
<gene>
    <name evidence="9" type="ordered locus">HCH_06658</name>
</gene>
<dbReference type="eggNOG" id="COG0730">
    <property type="taxonomic scope" value="Bacteria"/>
</dbReference>
<dbReference type="GO" id="GO:0005886">
    <property type="term" value="C:plasma membrane"/>
    <property type="evidence" value="ECO:0007669"/>
    <property type="project" value="UniProtKB-SubCell"/>
</dbReference>
<dbReference type="PANTHER" id="PTHR30269">
    <property type="entry name" value="TRANSMEMBRANE PROTEIN YFCA"/>
    <property type="match status" value="1"/>
</dbReference>
<accession>Q2S7T3</accession>
<evidence type="ECO:0000256" key="6">
    <source>
        <dbReference type="ARBA" id="ARBA00022989"/>
    </source>
</evidence>
<comment type="subcellular location">
    <subcellularLocation>
        <location evidence="1 8">Cell membrane</location>
        <topology evidence="1 8">Multi-pass membrane protein</topology>
    </subcellularLocation>
</comment>
<evidence type="ECO:0000313" key="9">
    <source>
        <dbReference type="EMBL" id="ABC33291.1"/>
    </source>
</evidence>
<keyword evidence="6" id="KW-1133">Transmembrane helix</keyword>
<dbReference type="Proteomes" id="UP000000238">
    <property type="component" value="Chromosome"/>
</dbReference>
<dbReference type="AlphaFoldDB" id="Q2S7T3"/>
<keyword evidence="7" id="KW-0472">Membrane</keyword>
<comment type="similarity">
    <text evidence="2 8">Belongs to the 4-toluene sulfonate uptake permease (TSUP) (TC 2.A.102) family.</text>
</comment>
<keyword evidence="5" id="KW-0812">Transmembrane</keyword>
<evidence type="ECO:0000256" key="8">
    <source>
        <dbReference type="RuleBase" id="RU363041"/>
    </source>
</evidence>
<evidence type="ECO:0000313" key="10">
    <source>
        <dbReference type="Proteomes" id="UP000000238"/>
    </source>
</evidence>